<evidence type="ECO:0000256" key="1">
    <source>
        <dbReference type="SAM" id="MobiDB-lite"/>
    </source>
</evidence>
<feature type="compositionally biased region" description="Polar residues" evidence="1">
    <location>
        <begin position="154"/>
        <end position="165"/>
    </location>
</feature>
<proteinExistence type="predicted"/>
<protein>
    <recommendedName>
        <fullName evidence="3">DUF1279 domain-containing protein</fullName>
    </recommendedName>
</protein>
<keyword evidence="2" id="KW-0472">Membrane</keyword>
<dbReference type="Proteomes" id="UP000232875">
    <property type="component" value="Unassembled WGS sequence"/>
</dbReference>
<dbReference type="InterPro" id="IPR009688">
    <property type="entry name" value="FAM210A/B-like_dom"/>
</dbReference>
<keyword evidence="2" id="KW-1133">Transmembrane helix</keyword>
<feature type="region of interest" description="Disordered" evidence="1">
    <location>
        <begin position="154"/>
        <end position="180"/>
    </location>
</feature>
<dbReference type="OrthoDB" id="426386at2759"/>
<organism evidence="4 5">
    <name type="scientific">Malassezia vespertilionis</name>
    <dbReference type="NCBI Taxonomy" id="2020962"/>
    <lineage>
        <taxon>Eukaryota</taxon>
        <taxon>Fungi</taxon>
        <taxon>Dikarya</taxon>
        <taxon>Basidiomycota</taxon>
        <taxon>Ustilaginomycotina</taxon>
        <taxon>Malasseziomycetes</taxon>
        <taxon>Malasseziales</taxon>
        <taxon>Malasseziaceae</taxon>
        <taxon>Malassezia</taxon>
    </lineage>
</organism>
<dbReference type="PANTHER" id="PTHR21377:SF0">
    <property type="entry name" value="PROTEIN FAM210B, MITOCHONDRIAL"/>
    <property type="match status" value="1"/>
</dbReference>
<feature type="domain" description="DUF1279" evidence="3">
    <location>
        <begin position="98"/>
        <end position="215"/>
    </location>
</feature>
<feature type="transmembrane region" description="Helical" evidence="2">
    <location>
        <begin position="106"/>
        <end position="132"/>
    </location>
</feature>
<accession>A0A2N1JFQ8</accession>
<evidence type="ECO:0000256" key="2">
    <source>
        <dbReference type="SAM" id="Phobius"/>
    </source>
</evidence>
<dbReference type="GO" id="GO:0005739">
    <property type="term" value="C:mitochondrion"/>
    <property type="evidence" value="ECO:0007669"/>
    <property type="project" value="TreeGrafter"/>
</dbReference>
<dbReference type="Pfam" id="PF06916">
    <property type="entry name" value="FAM210A-B_dom"/>
    <property type="match status" value="1"/>
</dbReference>
<dbReference type="PANTHER" id="PTHR21377">
    <property type="entry name" value="PROTEIN FAM210B, MITOCHONDRIAL"/>
    <property type="match status" value="1"/>
</dbReference>
<evidence type="ECO:0000313" key="5">
    <source>
        <dbReference type="Proteomes" id="UP000232875"/>
    </source>
</evidence>
<evidence type="ECO:0000313" key="4">
    <source>
        <dbReference type="EMBL" id="PKI85366.1"/>
    </source>
</evidence>
<dbReference type="AlphaFoldDB" id="A0A2N1JFQ8"/>
<reference evidence="4 5" key="1">
    <citation type="submission" date="2017-10" db="EMBL/GenBank/DDBJ databases">
        <title>A novel species of cold-tolerant Malassezia isolated from bats.</title>
        <authorList>
            <person name="Lorch J.M."/>
            <person name="Palmer J.M."/>
            <person name="Vanderwolf K.J."/>
            <person name="Schmidt K.Z."/>
            <person name="Verant M.L."/>
            <person name="Weller T.J."/>
            <person name="Blehert D.S."/>
        </authorList>
    </citation>
    <scope>NUCLEOTIDE SEQUENCE [LARGE SCALE GENOMIC DNA]</scope>
    <source>
        <strain evidence="4 5">NWHC:44797-103</strain>
    </source>
</reference>
<name>A0A2N1JFQ8_9BASI</name>
<gene>
    <name evidence="4" type="ORF">MVES_000540</name>
</gene>
<dbReference type="InterPro" id="IPR045866">
    <property type="entry name" value="FAM210A/B-like"/>
</dbReference>
<dbReference type="EMBL" id="KZ454987">
    <property type="protein sequence ID" value="PKI85366.1"/>
    <property type="molecule type" value="Genomic_DNA"/>
</dbReference>
<keyword evidence="5" id="KW-1185">Reference proteome</keyword>
<keyword evidence="2" id="KW-0812">Transmembrane</keyword>
<sequence>MLRSLTRLGLRASALRATSHTAHLQLPTALGTVCRSPYARTVALRPLAAFGPQTLRTYATESKDAVPKVSAEYIGNEKSAEEPPPSGEELPKEGFRAKMRRLTKQYGWWSVGIYMTLGCIDFGVTFALIHIYGGERAIELERIVRKWLHLSPKSEQTNVTGSPDANKTERPLVSGEESPKGELMGQLATEFVLAYGIHKTILLPVRAAATVAITPTIVKWLIRKGWARPIASKVAATAGTHVTVRSAKA</sequence>
<evidence type="ECO:0000259" key="3">
    <source>
        <dbReference type="Pfam" id="PF06916"/>
    </source>
</evidence>